<gene>
    <name evidence="4" type="ORF">LTR77_004478</name>
</gene>
<feature type="signal peptide" evidence="2">
    <location>
        <begin position="1"/>
        <end position="20"/>
    </location>
</feature>
<feature type="compositionally biased region" description="Basic and acidic residues" evidence="1">
    <location>
        <begin position="61"/>
        <end position="74"/>
    </location>
</feature>
<dbReference type="RefSeq" id="XP_064660362.1">
    <property type="nucleotide sequence ID" value="XM_064801732.1"/>
</dbReference>
<feature type="region of interest" description="Disordered" evidence="1">
    <location>
        <begin position="53"/>
        <end position="81"/>
    </location>
</feature>
<dbReference type="InterPro" id="IPR001810">
    <property type="entry name" value="F-box_dom"/>
</dbReference>
<dbReference type="PROSITE" id="PS50181">
    <property type="entry name" value="FBOX"/>
    <property type="match status" value="1"/>
</dbReference>
<feature type="chain" id="PRO_5043754248" description="F-box domain-containing protein" evidence="2">
    <location>
        <begin position="21"/>
        <end position="386"/>
    </location>
</feature>
<protein>
    <recommendedName>
        <fullName evidence="3">F-box domain-containing protein</fullName>
    </recommendedName>
</protein>
<dbReference type="CDD" id="cd09917">
    <property type="entry name" value="F-box_SF"/>
    <property type="match status" value="1"/>
</dbReference>
<dbReference type="AlphaFoldDB" id="A0AAV9PCU0"/>
<reference evidence="4 5" key="1">
    <citation type="submission" date="2023-08" db="EMBL/GenBank/DDBJ databases">
        <title>Black Yeasts Isolated from many extreme environments.</title>
        <authorList>
            <person name="Coleine C."/>
            <person name="Stajich J.E."/>
            <person name="Selbmann L."/>
        </authorList>
    </citation>
    <scope>NUCLEOTIDE SEQUENCE [LARGE SCALE GENOMIC DNA]</scope>
    <source>
        <strain evidence="4 5">CCFEE 5935</strain>
    </source>
</reference>
<dbReference type="InterPro" id="IPR036047">
    <property type="entry name" value="F-box-like_dom_sf"/>
</dbReference>
<dbReference type="Pfam" id="PF12937">
    <property type="entry name" value="F-box-like"/>
    <property type="match status" value="1"/>
</dbReference>
<accession>A0AAV9PCU0</accession>
<sequence length="386" mass="43514">MSALLSPLARLLLLWPGALVARFCGGFWRAYLRAFGLVGGGGEAFVERVRGDDGRSGGLHEGTDGAGEERDGHKGRAPVPSLPPELLIQVASYLDTRDLLTLSTVSRTFHAFTTAHGAHIASTISRNEIARLHTEYTYLSFHALPLDTALRRYETRLGRPWDERHGIAPRTQGWRASRWLVQAYFRANEGVGWSGQEQVERVVAGLFEVSWALEWYKVQAERRPKSHGSYHLQDPEVHGSITRQWTRELKEIVAHDMYGCRGGAECKKYDRLASLFIQAIPFPASHAEVVAMLARIYAEPLVDAPVTTAEDERWLERWHGSVVKLDSRLVDKTGLPVWRPASGEFDAWIGFSNEGTRGLRRVWTYEGELSGSQWARLLEECSVFWY</sequence>
<name>A0AAV9PCU0_9PEZI</name>
<dbReference type="SMART" id="SM00256">
    <property type="entry name" value="FBOX"/>
    <property type="match status" value="1"/>
</dbReference>
<organism evidence="4 5">
    <name type="scientific">Saxophila tyrrhenica</name>
    <dbReference type="NCBI Taxonomy" id="1690608"/>
    <lineage>
        <taxon>Eukaryota</taxon>
        <taxon>Fungi</taxon>
        <taxon>Dikarya</taxon>
        <taxon>Ascomycota</taxon>
        <taxon>Pezizomycotina</taxon>
        <taxon>Dothideomycetes</taxon>
        <taxon>Dothideomycetidae</taxon>
        <taxon>Mycosphaerellales</taxon>
        <taxon>Extremaceae</taxon>
        <taxon>Saxophila</taxon>
    </lineage>
</organism>
<evidence type="ECO:0000313" key="4">
    <source>
        <dbReference type="EMBL" id="KAK5171334.1"/>
    </source>
</evidence>
<evidence type="ECO:0000256" key="1">
    <source>
        <dbReference type="SAM" id="MobiDB-lite"/>
    </source>
</evidence>
<dbReference type="EMBL" id="JAVRRT010000006">
    <property type="protein sequence ID" value="KAK5171334.1"/>
    <property type="molecule type" value="Genomic_DNA"/>
</dbReference>
<evidence type="ECO:0000259" key="3">
    <source>
        <dbReference type="PROSITE" id="PS50181"/>
    </source>
</evidence>
<proteinExistence type="predicted"/>
<dbReference type="Proteomes" id="UP001337655">
    <property type="component" value="Unassembled WGS sequence"/>
</dbReference>
<comment type="caution">
    <text evidence="4">The sequence shown here is derived from an EMBL/GenBank/DDBJ whole genome shotgun (WGS) entry which is preliminary data.</text>
</comment>
<dbReference type="Gene3D" id="1.20.1280.50">
    <property type="match status" value="1"/>
</dbReference>
<dbReference type="GeneID" id="89925824"/>
<keyword evidence="2" id="KW-0732">Signal</keyword>
<evidence type="ECO:0000313" key="5">
    <source>
        <dbReference type="Proteomes" id="UP001337655"/>
    </source>
</evidence>
<evidence type="ECO:0000256" key="2">
    <source>
        <dbReference type="SAM" id="SignalP"/>
    </source>
</evidence>
<feature type="domain" description="F-box" evidence="3">
    <location>
        <begin position="76"/>
        <end position="124"/>
    </location>
</feature>
<keyword evidence="5" id="KW-1185">Reference proteome</keyword>
<dbReference type="SUPFAM" id="SSF81383">
    <property type="entry name" value="F-box domain"/>
    <property type="match status" value="1"/>
</dbReference>